<keyword evidence="4" id="KW-0805">Transcription regulation</keyword>
<keyword evidence="6" id="KW-0804">Transcription</keyword>
<reference evidence="11 12" key="1">
    <citation type="journal article" date="1998" name="Science">
        <title>Genome sequence of the nematode C. elegans: a platform for investigating biology.</title>
        <authorList>
            <consortium name="The C. elegans sequencing consortium"/>
            <person name="Sulson J.E."/>
            <person name="Waterston R."/>
        </authorList>
    </citation>
    <scope>NUCLEOTIDE SEQUENCE [LARGE SCALE GENOMIC DNA]</scope>
    <source>
        <strain evidence="11 12">Bristol N2</strain>
    </source>
</reference>
<dbReference type="Bgee" id="WBGene00015098">
    <property type="expression patterns" value="Expressed in adult organism and 2 other cell types or tissues"/>
</dbReference>
<dbReference type="PIR" id="T32537">
    <property type="entry name" value="T32537"/>
</dbReference>
<dbReference type="GO" id="GO:0001006">
    <property type="term" value="F:RNA polymerase III type 3 promoter sequence-specific DNA binding"/>
    <property type="evidence" value="ECO:0000318"/>
    <property type="project" value="GO_Central"/>
</dbReference>
<evidence type="ECO:0000256" key="5">
    <source>
        <dbReference type="ARBA" id="ARBA00023125"/>
    </source>
</evidence>
<dbReference type="GO" id="GO:0042796">
    <property type="term" value="P:snRNA transcription by RNA polymerase III"/>
    <property type="evidence" value="ECO:0000318"/>
    <property type="project" value="GO_Central"/>
</dbReference>
<evidence type="ECO:0000256" key="1">
    <source>
        <dbReference type="ARBA" id="ARBA00004123"/>
    </source>
</evidence>
<dbReference type="PANTHER" id="PTHR13421:SF16">
    <property type="entry name" value="SNRNA-ACTIVATING PROTEIN COMPLEX SUBUNIT 3"/>
    <property type="match status" value="1"/>
</dbReference>
<dbReference type="InterPro" id="IPR022042">
    <property type="entry name" value="snRNA-activating_su3"/>
</dbReference>
<proteinExistence type="inferred from homology"/>
<dbReference type="FunCoup" id="O44168">
    <property type="interactions" value="660"/>
</dbReference>
<dbReference type="PhylomeDB" id="O44168"/>
<sequence>MSMDIVMKSDEQPFISAPVCFKTFAFFAKASAEECKLLASGSNARESFQQATGLSEKITEDIYRQIDVSHISSMVFNREMDGGIERNRLGSQAILLDENSRRRNPQFKSIALRSLRYDHIDHRALARKSPHLMPPTYIKEEIMDDELDEVKEEEVSVGEAALPTAKVELNMDHPEKDLIISTSVYLGYTRTLQYHEIRLGRLMKVTDRLELTGDHTLRDLKNAFSCPIDFSFSDDFSEKKPSFKDMAKNKWPSSMFFIHDTFYIDSNTGDQFVDPSITIRTWAKKFDYIGPMHVKQMSETRIGDLICRLGQPYVYIHQGVCEHLIVFNDLCLRDESHTNVEFPRRLVERNFRRIACDTCKEASAHWMIVDHDNLLPNSPGYLCSSCYKEFCFDVNGNKVCQFKAVPYCDRKDIGDGRQFFTELDL</sequence>
<dbReference type="PaxDb" id="6239-B0273.3"/>
<dbReference type="CTD" id="177331"/>
<evidence type="ECO:0000256" key="10">
    <source>
        <dbReference type="ARBA" id="ARBA00029606"/>
    </source>
</evidence>
<dbReference type="RefSeq" id="NP_500819.1">
    <property type="nucleotide sequence ID" value="NM_068418.6"/>
</dbReference>
<dbReference type="PANTHER" id="PTHR13421">
    <property type="entry name" value="SNRNA-ACTIVATING PROTEIN COMPLEX SUBUNIT 3"/>
    <property type="match status" value="1"/>
</dbReference>
<comment type="subunit">
    <text evidence="9">Part of the SNAPc complex composed of 5 subunits: SNAPC1, SNAPC2, SNAPC3, SNAPC4 and SNAPC5. SNAPC3 interacts with SNAPC1.</text>
</comment>
<keyword evidence="12" id="KW-1185">Reference proteome</keyword>
<dbReference type="GO" id="GO:0042795">
    <property type="term" value="P:snRNA transcription by RNA polymerase II"/>
    <property type="evidence" value="ECO:0000318"/>
    <property type="project" value="GO_Central"/>
</dbReference>
<dbReference type="EMBL" id="BX284604">
    <property type="protein sequence ID" value="CCD61587.1"/>
    <property type="molecule type" value="Genomic_DNA"/>
</dbReference>
<dbReference type="eggNOG" id="KOG2664">
    <property type="taxonomic scope" value="Eukaryota"/>
</dbReference>
<evidence type="ECO:0000313" key="12">
    <source>
        <dbReference type="Proteomes" id="UP000001940"/>
    </source>
</evidence>
<dbReference type="Pfam" id="PF12251">
    <property type="entry name" value="SNAPC3"/>
    <property type="match status" value="1"/>
</dbReference>
<evidence type="ECO:0000313" key="13">
    <source>
        <dbReference type="WormBase" id="B0273.3"/>
    </source>
</evidence>
<dbReference type="IntAct" id="O44168">
    <property type="interactions" value="1"/>
</dbReference>
<name>O44168_CAEEL</name>
<evidence type="ECO:0000256" key="9">
    <source>
        <dbReference type="ARBA" id="ARBA00025958"/>
    </source>
</evidence>
<dbReference type="SMR" id="O44168"/>
<accession>O44168</accession>
<gene>
    <name evidence="11 13" type="primary">snpc-3.1</name>
    <name evidence="13" type="ORF">B0273.3</name>
    <name evidence="11" type="ORF">CELE_B0273.3</name>
</gene>
<dbReference type="WormBase" id="B0273.3">
    <property type="protein sequence ID" value="CE16789"/>
    <property type="gene ID" value="WBGene00015098"/>
    <property type="gene designation" value="snpc-3.1"/>
</dbReference>
<dbReference type="GO" id="GO:0003681">
    <property type="term" value="F:bent DNA binding"/>
    <property type="evidence" value="ECO:0000318"/>
    <property type="project" value="GO_Central"/>
</dbReference>
<dbReference type="UCSC" id="B0273.3">
    <property type="organism name" value="c. elegans"/>
</dbReference>
<dbReference type="Proteomes" id="UP000001940">
    <property type="component" value="Chromosome IV"/>
</dbReference>
<dbReference type="GO" id="GO:0019185">
    <property type="term" value="C:snRNA-activating protein complex"/>
    <property type="evidence" value="ECO:0000318"/>
    <property type="project" value="GO_Central"/>
</dbReference>
<evidence type="ECO:0000256" key="7">
    <source>
        <dbReference type="ARBA" id="ARBA00023242"/>
    </source>
</evidence>
<dbReference type="GeneID" id="177331"/>
<evidence type="ECO:0000256" key="4">
    <source>
        <dbReference type="ARBA" id="ARBA00023015"/>
    </source>
</evidence>
<keyword evidence="5" id="KW-0238">DNA-binding</keyword>
<protein>
    <recommendedName>
        <fullName evidence="3">snRNA-activating protein complex subunit 3</fullName>
    </recommendedName>
    <alternativeName>
        <fullName evidence="10">Small nuclear RNA-activating complex polypeptide 3</fullName>
    </alternativeName>
</protein>
<comment type="function">
    <text evidence="8">Part of the SNAPc complex required for the transcription of both RNA polymerase II and III small-nuclear RNA genes. Binds to the proximal sequence element (PSE), a non-TATA-box basal promoter element common to these 2 types of genes. Recruits TBP and BRF2 to the U6 snRNA TATA box.</text>
</comment>
<dbReference type="PeptideAtlas" id="O44168"/>
<dbReference type="KEGG" id="cel:CELE_B0273.3"/>
<dbReference type="GO" id="GO:0005634">
    <property type="term" value="C:nucleus"/>
    <property type="evidence" value="ECO:0007669"/>
    <property type="project" value="UniProtKB-SubCell"/>
</dbReference>
<evidence type="ECO:0000256" key="6">
    <source>
        <dbReference type="ARBA" id="ARBA00023163"/>
    </source>
</evidence>
<dbReference type="AGR" id="WB:WBGene00015098"/>
<keyword evidence="7" id="KW-0539">Nucleus</keyword>
<evidence type="ECO:0000256" key="8">
    <source>
        <dbReference type="ARBA" id="ARBA00025193"/>
    </source>
</evidence>
<evidence type="ECO:0000256" key="2">
    <source>
        <dbReference type="ARBA" id="ARBA00010410"/>
    </source>
</evidence>
<comment type="similarity">
    <text evidence="2">Belongs to the SNAPC3/SRD2 family.</text>
</comment>
<dbReference type="HOGENOM" id="CLU_655938_0_0_1"/>
<dbReference type="AlphaFoldDB" id="O44168"/>
<evidence type="ECO:0000313" key="11">
    <source>
        <dbReference type="EMBL" id="CCD61587.1"/>
    </source>
</evidence>
<dbReference type="OrthoDB" id="46583at2759"/>
<evidence type="ECO:0000256" key="3">
    <source>
        <dbReference type="ARBA" id="ARBA00013634"/>
    </source>
</evidence>
<comment type="subcellular location">
    <subcellularLocation>
        <location evidence="1">Nucleus</location>
    </subcellularLocation>
</comment>
<dbReference type="STRING" id="6239.B0273.3.1"/>
<organism evidence="11 12">
    <name type="scientific">Caenorhabditis elegans</name>
    <dbReference type="NCBI Taxonomy" id="6239"/>
    <lineage>
        <taxon>Eukaryota</taxon>
        <taxon>Metazoa</taxon>
        <taxon>Ecdysozoa</taxon>
        <taxon>Nematoda</taxon>
        <taxon>Chromadorea</taxon>
        <taxon>Rhabditida</taxon>
        <taxon>Rhabditina</taxon>
        <taxon>Rhabditomorpha</taxon>
        <taxon>Rhabditoidea</taxon>
        <taxon>Rhabditidae</taxon>
        <taxon>Peloderinae</taxon>
        <taxon>Caenorhabditis</taxon>
    </lineage>
</organism>
<dbReference type="InParanoid" id="O44168"/>